<accession>A0A7E4VLE0</accession>
<feature type="compositionally biased region" description="Polar residues" evidence="1">
    <location>
        <begin position="136"/>
        <end position="145"/>
    </location>
</feature>
<dbReference type="AlphaFoldDB" id="A0A7E4VLE0"/>
<reference evidence="2" key="1">
    <citation type="journal article" date="2013" name="Genetics">
        <title>The draft genome and transcriptome of Panagrellus redivivus are shaped by the harsh demands of a free-living lifestyle.</title>
        <authorList>
            <person name="Srinivasan J."/>
            <person name="Dillman A.R."/>
            <person name="Macchietto M.G."/>
            <person name="Heikkinen L."/>
            <person name="Lakso M."/>
            <person name="Fracchia K.M."/>
            <person name="Antoshechkin I."/>
            <person name="Mortazavi A."/>
            <person name="Wong G."/>
            <person name="Sternberg P.W."/>
        </authorList>
    </citation>
    <scope>NUCLEOTIDE SEQUENCE [LARGE SCALE GENOMIC DNA]</scope>
    <source>
        <strain evidence="2">MT8872</strain>
    </source>
</reference>
<feature type="region of interest" description="Disordered" evidence="1">
    <location>
        <begin position="136"/>
        <end position="195"/>
    </location>
</feature>
<feature type="compositionally biased region" description="Basic residues" evidence="1">
    <location>
        <begin position="70"/>
        <end position="80"/>
    </location>
</feature>
<name>A0A7E4VLE0_PANRE</name>
<dbReference type="Proteomes" id="UP000492821">
    <property type="component" value="Unassembled WGS sequence"/>
</dbReference>
<organism evidence="2 3">
    <name type="scientific">Panagrellus redivivus</name>
    <name type="common">Microworm</name>
    <dbReference type="NCBI Taxonomy" id="6233"/>
    <lineage>
        <taxon>Eukaryota</taxon>
        <taxon>Metazoa</taxon>
        <taxon>Ecdysozoa</taxon>
        <taxon>Nematoda</taxon>
        <taxon>Chromadorea</taxon>
        <taxon>Rhabditida</taxon>
        <taxon>Tylenchina</taxon>
        <taxon>Panagrolaimomorpha</taxon>
        <taxon>Panagrolaimoidea</taxon>
        <taxon>Panagrolaimidae</taxon>
        <taxon>Panagrellus</taxon>
    </lineage>
</organism>
<feature type="region of interest" description="Disordered" evidence="1">
    <location>
        <begin position="70"/>
        <end position="91"/>
    </location>
</feature>
<evidence type="ECO:0000313" key="3">
    <source>
        <dbReference type="WBParaSite" id="Pan_g21897.t2"/>
    </source>
</evidence>
<protein>
    <submittedName>
        <fullName evidence="3">Uncharacterized protein</fullName>
    </submittedName>
</protein>
<evidence type="ECO:0000256" key="1">
    <source>
        <dbReference type="SAM" id="MobiDB-lite"/>
    </source>
</evidence>
<evidence type="ECO:0000313" key="2">
    <source>
        <dbReference type="Proteomes" id="UP000492821"/>
    </source>
</evidence>
<keyword evidence="2" id="KW-1185">Reference proteome</keyword>
<reference evidence="3" key="2">
    <citation type="submission" date="2020-10" db="UniProtKB">
        <authorList>
            <consortium name="WormBaseParasite"/>
        </authorList>
    </citation>
    <scope>IDENTIFICATION</scope>
</reference>
<dbReference type="WBParaSite" id="Pan_g21897.t2">
    <property type="protein sequence ID" value="Pan_g21897.t2"/>
    <property type="gene ID" value="Pan_g21897"/>
</dbReference>
<proteinExistence type="predicted"/>
<sequence length="214" mass="24254">MALIYASAVNKRLNSHEARCKRSTVEPPHCGLQEISRSSRQHSSDDPHDVAGLTDMTRSISLNKDLSIQRKRHSDIKRKTTVPGNGNCGERATRKVSTPAMMHSAVQNPCPGSHNQKQSMRKNLIKKRLIQQYGLENSLDSTKSNGPMEHSFDNRRKSQSLDPDDWKRHVALASGEDDDDETSPRSSGERKLSAFKRMRNRFAKWRHPRLDADS</sequence>